<organism evidence="2 3">
    <name type="scientific">Halostagnicola kamekurae</name>
    <dbReference type="NCBI Taxonomy" id="619731"/>
    <lineage>
        <taxon>Archaea</taxon>
        <taxon>Methanobacteriati</taxon>
        <taxon>Methanobacteriota</taxon>
        <taxon>Stenosarchaea group</taxon>
        <taxon>Halobacteria</taxon>
        <taxon>Halobacteriales</taxon>
        <taxon>Natrialbaceae</taxon>
        <taxon>Halostagnicola</taxon>
    </lineage>
</organism>
<keyword evidence="1" id="KW-0812">Transmembrane</keyword>
<dbReference type="PANTHER" id="PTHR43471:SF1">
    <property type="entry name" value="ABC TRANSPORTER PERMEASE PROTEIN NOSY-RELATED"/>
    <property type="match status" value="1"/>
</dbReference>
<feature type="transmembrane region" description="Helical" evidence="1">
    <location>
        <begin position="137"/>
        <end position="158"/>
    </location>
</feature>
<dbReference type="GO" id="GO:0140359">
    <property type="term" value="F:ABC-type transporter activity"/>
    <property type="evidence" value="ECO:0007669"/>
    <property type="project" value="InterPro"/>
</dbReference>
<sequence>MTAHIGTVARKDFADAGRSKLLWVLIGLLVVIVAVGYVAIWSTVDNVSGAEVLGFLGFPLQVVLPVAALIVGYMAVVGERRSGSIKLLLGLPPNRTDVVFGKLLGRTAVVVVAVALAFGVALVLSLALFGSVPLVDWLAFGALTILFGVTFVGVAVGVSASVSSRGRSMALVVGVYMVLVALWELLTAGSYYLLYDEGPPLEPETWYLLLDQFNPIFAYTNLASSVVEGDIFPFQFQYGLESIEAYQLTPAERYAGSGDAPFFLQEWFGLVVLVVWLVVPVAIGYYRFQRAEL</sequence>
<reference evidence="3" key="1">
    <citation type="submission" date="2016-10" db="EMBL/GenBank/DDBJ databases">
        <authorList>
            <person name="Varghese N."/>
            <person name="Submissions S."/>
        </authorList>
    </citation>
    <scope>NUCLEOTIDE SEQUENCE [LARGE SCALE GENOMIC DNA]</scope>
    <source>
        <strain evidence="3">DSM 22427</strain>
    </source>
</reference>
<keyword evidence="1" id="KW-1133">Transmembrane helix</keyword>
<dbReference type="RefSeq" id="WP_092901052.1">
    <property type="nucleotide sequence ID" value="NZ_FOZS01000001.1"/>
</dbReference>
<dbReference type="Proteomes" id="UP000199199">
    <property type="component" value="Unassembled WGS sequence"/>
</dbReference>
<evidence type="ECO:0000313" key="2">
    <source>
        <dbReference type="EMBL" id="SFS38242.1"/>
    </source>
</evidence>
<keyword evidence="3" id="KW-1185">Reference proteome</keyword>
<name>A0A1I6PDF4_9EURY</name>
<gene>
    <name evidence="2" type="ORF">SAMN04488556_0482</name>
</gene>
<proteinExistence type="predicted"/>
<dbReference type="Pfam" id="PF12679">
    <property type="entry name" value="ABC2_membrane_2"/>
    <property type="match status" value="1"/>
</dbReference>
<feature type="transmembrane region" description="Helical" evidence="1">
    <location>
        <begin position="21"/>
        <end position="40"/>
    </location>
</feature>
<evidence type="ECO:0000313" key="3">
    <source>
        <dbReference type="Proteomes" id="UP000199199"/>
    </source>
</evidence>
<protein>
    <submittedName>
        <fullName evidence="2">ABC-2 type transport system permease protein</fullName>
    </submittedName>
</protein>
<feature type="transmembrane region" description="Helical" evidence="1">
    <location>
        <begin position="52"/>
        <end position="76"/>
    </location>
</feature>
<feature type="transmembrane region" description="Helical" evidence="1">
    <location>
        <begin position="267"/>
        <end position="288"/>
    </location>
</feature>
<feature type="transmembrane region" description="Helical" evidence="1">
    <location>
        <begin position="170"/>
        <end position="194"/>
    </location>
</feature>
<evidence type="ECO:0000256" key="1">
    <source>
        <dbReference type="SAM" id="Phobius"/>
    </source>
</evidence>
<accession>A0A1I6PDF4</accession>
<dbReference type="AlphaFoldDB" id="A0A1I6PDF4"/>
<feature type="transmembrane region" description="Helical" evidence="1">
    <location>
        <begin position="108"/>
        <end position="131"/>
    </location>
</feature>
<dbReference type="EMBL" id="FOZS01000001">
    <property type="protein sequence ID" value="SFS38242.1"/>
    <property type="molecule type" value="Genomic_DNA"/>
</dbReference>
<dbReference type="GO" id="GO:0005886">
    <property type="term" value="C:plasma membrane"/>
    <property type="evidence" value="ECO:0007669"/>
    <property type="project" value="UniProtKB-SubCell"/>
</dbReference>
<dbReference type="PANTHER" id="PTHR43471">
    <property type="entry name" value="ABC TRANSPORTER PERMEASE"/>
    <property type="match status" value="1"/>
</dbReference>
<keyword evidence="1" id="KW-0472">Membrane</keyword>
<dbReference type="OrthoDB" id="86287at2157"/>